<feature type="compositionally biased region" description="Low complexity" evidence="1">
    <location>
        <begin position="191"/>
        <end position="203"/>
    </location>
</feature>
<evidence type="ECO:0000313" key="2">
    <source>
        <dbReference type="EMBL" id="PIN22811.1"/>
    </source>
</evidence>
<feature type="region of interest" description="Disordered" evidence="1">
    <location>
        <begin position="160"/>
        <end position="253"/>
    </location>
</feature>
<feature type="compositionally biased region" description="Basic and acidic residues" evidence="1">
    <location>
        <begin position="211"/>
        <end position="223"/>
    </location>
</feature>
<protein>
    <submittedName>
        <fullName evidence="2">Uncharacterized protein</fullName>
    </submittedName>
</protein>
<dbReference type="AlphaFoldDB" id="A0A2G9HZ68"/>
<accession>A0A2G9HZ68</accession>
<sequence>MEQSSQQDDEPDFSLKEWALKARISRRNTSSRRFSESNLKSFRENHTRSFRTSNMTISSTASSPGYTVREEIDPSTYSFTSALKALQAKTVYSWEYLSPDGLTLNSKWNDAEKYICNPLSGEVPLECLSAKTLSARSFRSVTSKITKSAPLIYPSSHMQQMLAKSPISEHESEIEVTSREMKRSTTRDVGTQSTPVELSSSSPSPAPTPSIEERSIKLSERDYSPTSSGKLKSETEVEVKETREKQYTRRKEGGERKKHMLCRCSNRQGGCLSLRGLWMTILRHRDKHKPKTTNTAMPSTVLYNINACSKE</sequence>
<dbReference type="Proteomes" id="UP000231279">
    <property type="component" value="Unassembled WGS sequence"/>
</dbReference>
<proteinExistence type="predicted"/>
<dbReference type="EMBL" id="NKXS01000689">
    <property type="protein sequence ID" value="PIN22811.1"/>
    <property type="molecule type" value="Genomic_DNA"/>
</dbReference>
<organism evidence="2 3">
    <name type="scientific">Handroanthus impetiginosus</name>
    <dbReference type="NCBI Taxonomy" id="429701"/>
    <lineage>
        <taxon>Eukaryota</taxon>
        <taxon>Viridiplantae</taxon>
        <taxon>Streptophyta</taxon>
        <taxon>Embryophyta</taxon>
        <taxon>Tracheophyta</taxon>
        <taxon>Spermatophyta</taxon>
        <taxon>Magnoliopsida</taxon>
        <taxon>eudicotyledons</taxon>
        <taxon>Gunneridae</taxon>
        <taxon>Pentapetalae</taxon>
        <taxon>asterids</taxon>
        <taxon>lamiids</taxon>
        <taxon>Lamiales</taxon>
        <taxon>Bignoniaceae</taxon>
        <taxon>Crescentiina</taxon>
        <taxon>Tabebuia alliance</taxon>
        <taxon>Handroanthus</taxon>
    </lineage>
</organism>
<comment type="caution">
    <text evidence="2">The sequence shown here is derived from an EMBL/GenBank/DDBJ whole genome shotgun (WGS) entry which is preliminary data.</text>
</comment>
<gene>
    <name evidence="2" type="ORF">CDL12_04477</name>
</gene>
<dbReference type="PANTHER" id="PTHR36748:SF3">
    <property type="entry name" value="MENTAL RETARDATION GTPASE ACTIVATING PROTEIN"/>
    <property type="match status" value="1"/>
</dbReference>
<keyword evidence="3" id="KW-1185">Reference proteome</keyword>
<feature type="compositionally biased region" description="Basic and acidic residues" evidence="1">
    <location>
        <begin position="167"/>
        <end position="186"/>
    </location>
</feature>
<evidence type="ECO:0000313" key="3">
    <source>
        <dbReference type="Proteomes" id="UP000231279"/>
    </source>
</evidence>
<name>A0A2G9HZ68_9LAMI</name>
<dbReference type="OrthoDB" id="1910697at2759"/>
<dbReference type="PANTHER" id="PTHR36748">
    <property type="entry name" value="MENTAL RETARDATION GTPASE ACTIVATING PROTEIN"/>
    <property type="match status" value="1"/>
</dbReference>
<reference evidence="3" key="1">
    <citation type="journal article" date="2018" name="Gigascience">
        <title>Genome assembly of the Pink Ipe (Handroanthus impetiginosus, Bignoniaceae), a highly valued, ecologically keystone Neotropical timber forest tree.</title>
        <authorList>
            <person name="Silva-Junior O.B."/>
            <person name="Grattapaglia D."/>
            <person name="Novaes E."/>
            <person name="Collevatti R.G."/>
        </authorList>
    </citation>
    <scope>NUCLEOTIDE SEQUENCE [LARGE SCALE GENOMIC DNA]</scope>
    <source>
        <strain evidence="3">cv. UFG-1</strain>
    </source>
</reference>
<evidence type="ECO:0000256" key="1">
    <source>
        <dbReference type="SAM" id="MobiDB-lite"/>
    </source>
</evidence>
<feature type="compositionally biased region" description="Basic and acidic residues" evidence="1">
    <location>
        <begin position="231"/>
        <end position="253"/>
    </location>
</feature>